<dbReference type="OrthoDB" id="5338195at2759"/>
<organism evidence="1 2">
    <name type="scientific">Ophiocordyceps sinensis</name>
    <dbReference type="NCBI Taxonomy" id="72228"/>
    <lineage>
        <taxon>Eukaryota</taxon>
        <taxon>Fungi</taxon>
        <taxon>Dikarya</taxon>
        <taxon>Ascomycota</taxon>
        <taxon>Pezizomycotina</taxon>
        <taxon>Sordariomycetes</taxon>
        <taxon>Hypocreomycetidae</taxon>
        <taxon>Hypocreales</taxon>
        <taxon>Ophiocordycipitaceae</taxon>
        <taxon>Ophiocordyceps</taxon>
    </lineage>
</organism>
<comment type="caution">
    <text evidence="1">The sequence shown here is derived from an EMBL/GenBank/DDBJ whole genome shotgun (WGS) entry which is preliminary data.</text>
</comment>
<reference evidence="1 2" key="1">
    <citation type="journal article" date="2020" name="Genome Biol. Evol.">
        <title>A new high-quality draft genome assembly of the Chinese cordyceps Ophiocordyceps sinensis.</title>
        <authorList>
            <person name="Shu R."/>
            <person name="Zhang J."/>
            <person name="Meng Q."/>
            <person name="Zhang H."/>
            <person name="Zhou G."/>
            <person name="Li M."/>
            <person name="Wu P."/>
            <person name="Zhao Y."/>
            <person name="Chen C."/>
            <person name="Qin Q."/>
        </authorList>
    </citation>
    <scope>NUCLEOTIDE SEQUENCE [LARGE SCALE GENOMIC DNA]</scope>
    <source>
        <strain evidence="1 2">IOZ07</strain>
    </source>
</reference>
<sequence>MQNYKHAKLLDQRHPTRLALTKCLEGLAAAHLSVARLVHGNDTSLINENVPKRDNSGTAKMLRKKYGLKAGRSLCKFVRDHDPICPYPAGGLFGKTTWAWRSDVVDKSKAREGIKAMGEPWDPSR</sequence>
<dbReference type="Proteomes" id="UP000557566">
    <property type="component" value="Unassembled WGS sequence"/>
</dbReference>
<evidence type="ECO:0000313" key="2">
    <source>
        <dbReference type="Proteomes" id="UP000557566"/>
    </source>
</evidence>
<evidence type="ECO:0000313" key="1">
    <source>
        <dbReference type="EMBL" id="KAF4505618.1"/>
    </source>
</evidence>
<protein>
    <submittedName>
        <fullName evidence="1">Uncharacterized protein</fullName>
    </submittedName>
</protein>
<name>A0A8H4LUE5_9HYPO</name>
<gene>
    <name evidence="1" type="ORF">G6O67_007545</name>
</gene>
<dbReference type="EMBL" id="JAAVMX010000008">
    <property type="protein sequence ID" value="KAF4505618.1"/>
    <property type="molecule type" value="Genomic_DNA"/>
</dbReference>
<dbReference type="AlphaFoldDB" id="A0A8H4LUE5"/>
<keyword evidence="2" id="KW-1185">Reference proteome</keyword>
<proteinExistence type="predicted"/>
<accession>A0A8H4LUE5</accession>